<dbReference type="InParanoid" id="A0A2P5EWM9"/>
<keyword evidence="3" id="KW-1185">Reference proteome</keyword>
<proteinExistence type="predicted"/>
<gene>
    <name evidence="2" type="ORF">TorRG33x02_142280</name>
</gene>
<name>A0A2P5EWM9_TREOI</name>
<dbReference type="Proteomes" id="UP000237000">
    <property type="component" value="Unassembled WGS sequence"/>
</dbReference>
<evidence type="ECO:0000313" key="2">
    <source>
        <dbReference type="EMBL" id="PON89942.1"/>
    </source>
</evidence>
<evidence type="ECO:0000313" key="3">
    <source>
        <dbReference type="Proteomes" id="UP000237000"/>
    </source>
</evidence>
<accession>A0A2P5EWM9</accession>
<organism evidence="2 3">
    <name type="scientific">Trema orientale</name>
    <name type="common">Charcoal tree</name>
    <name type="synonym">Celtis orientalis</name>
    <dbReference type="NCBI Taxonomy" id="63057"/>
    <lineage>
        <taxon>Eukaryota</taxon>
        <taxon>Viridiplantae</taxon>
        <taxon>Streptophyta</taxon>
        <taxon>Embryophyta</taxon>
        <taxon>Tracheophyta</taxon>
        <taxon>Spermatophyta</taxon>
        <taxon>Magnoliopsida</taxon>
        <taxon>eudicotyledons</taxon>
        <taxon>Gunneridae</taxon>
        <taxon>Pentapetalae</taxon>
        <taxon>rosids</taxon>
        <taxon>fabids</taxon>
        <taxon>Rosales</taxon>
        <taxon>Cannabaceae</taxon>
        <taxon>Trema</taxon>
    </lineage>
</organism>
<reference evidence="3" key="1">
    <citation type="submission" date="2016-06" db="EMBL/GenBank/DDBJ databases">
        <title>Parallel loss of symbiosis genes in relatives of nitrogen-fixing non-legume Parasponia.</title>
        <authorList>
            <person name="Van Velzen R."/>
            <person name="Holmer R."/>
            <person name="Bu F."/>
            <person name="Rutten L."/>
            <person name="Van Zeijl A."/>
            <person name="Liu W."/>
            <person name="Santuari L."/>
            <person name="Cao Q."/>
            <person name="Sharma T."/>
            <person name="Shen D."/>
            <person name="Roswanjaya Y."/>
            <person name="Wardhani T."/>
            <person name="Kalhor M.S."/>
            <person name="Jansen J."/>
            <person name="Van den Hoogen J."/>
            <person name="Gungor B."/>
            <person name="Hartog M."/>
            <person name="Hontelez J."/>
            <person name="Verver J."/>
            <person name="Yang W.-C."/>
            <person name="Schijlen E."/>
            <person name="Repin R."/>
            <person name="Schilthuizen M."/>
            <person name="Schranz E."/>
            <person name="Heidstra R."/>
            <person name="Miyata K."/>
            <person name="Fedorova E."/>
            <person name="Kohlen W."/>
            <person name="Bisseling T."/>
            <person name="Smit S."/>
            <person name="Geurts R."/>
        </authorList>
    </citation>
    <scope>NUCLEOTIDE SEQUENCE [LARGE SCALE GENOMIC DNA]</scope>
    <source>
        <strain evidence="3">cv. RG33-2</strain>
    </source>
</reference>
<protein>
    <submittedName>
        <fullName evidence="2">Uncharacterized protein</fullName>
    </submittedName>
</protein>
<evidence type="ECO:0000256" key="1">
    <source>
        <dbReference type="SAM" id="MobiDB-lite"/>
    </source>
</evidence>
<feature type="region of interest" description="Disordered" evidence="1">
    <location>
        <begin position="81"/>
        <end position="100"/>
    </location>
</feature>
<dbReference type="EMBL" id="JXTC01000088">
    <property type="protein sequence ID" value="PON89942.1"/>
    <property type="molecule type" value="Genomic_DNA"/>
</dbReference>
<dbReference type="AlphaFoldDB" id="A0A2P5EWM9"/>
<comment type="caution">
    <text evidence="2">The sequence shown here is derived from an EMBL/GenBank/DDBJ whole genome shotgun (WGS) entry which is preliminary data.</text>
</comment>
<feature type="region of interest" description="Disordered" evidence="1">
    <location>
        <begin position="24"/>
        <end position="55"/>
    </location>
</feature>
<sequence length="100" mass="10547">MTVKPFCSTWFTLVSSTFTTSLTPPFSSPFSPLSSTTTTLLSSSSSSGIPSSSLTTLKTSSSEFRRYPLITSGLFTLSKGLKKSHPKSLCGDGTEGGMCM</sequence>